<gene>
    <name evidence="1" type="ORF">Pla8534_42430</name>
</gene>
<dbReference type="NCBIfam" id="NF003818">
    <property type="entry name" value="PRK05409.1"/>
    <property type="match status" value="1"/>
</dbReference>
<dbReference type="PANTHER" id="PTHR42194">
    <property type="entry name" value="UPF0276 PROTEIN HI_1600"/>
    <property type="match status" value="1"/>
</dbReference>
<dbReference type="OrthoDB" id="9763101at2"/>
<dbReference type="RefSeq" id="WP_145055057.1">
    <property type="nucleotide sequence ID" value="NZ_CP036433.1"/>
</dbReference>
<dbReference type="Gene3D" id="3.20.20.150">
    <property type="entry name" value="Divalent-metal-dependent TIM barrel enzymes"/>
    <property type="match status" value="1"/>
</dbReference>
<dbReference type="PANTHER" id="PTHR42194:SF1">
    <property type="entry name" value="UPF0276 PROTEIN HI_1600"/>
    <property type="match status" value="1"/>
</dbReference>
<sequence length="276" mass="30634">MRLVGLGYRDSLAPWLQQQPAEVGCLEITAEHFFDGGLDRLRQLAGRYPLYVHGLGLSLGAPGPLDPAAVKQFVQVAQAADARWVSEHVAFTRTADVDLGHLNPIPLSRTSLQVMVDHALELADACGRLLLLENVTSEFQIAGGLQETDFLNQLCDQAKCGLLLDVTNLWINSRNHRFDPLAWLRELEPATVRQLHIVGYSQRGDHYVDHHSAVIQPQLMELLTAVLEYGAVESIILERDERLDQIAEITHELTRLEQASHAARSHHGARSAAQQS</sequence>
<name>A0A518DX42_9BACT</name>
<dbReference type="AlphaFoldDB" id="A0A518DX42"/>
<dbReference type="KEGG" id="lcre:Pla8534_42430"/>
<dbReference type="EMBL" id="CP036433">
    <property type="protein sequence ID" value="QDU96423.1"/>
    <property type="molecule type" value="Genomic_DNA"/>
</dbReference>
<accession>A0A518DX42</accession>
<evidence type="ECO:0008006" key="3">
    <source>
        <dbReference type="Google" id="ProtNLM"/>
    </source>
</evidence>
<protein>
    <recommendedName>
        <fullName evidence="3">Xylose isomerase-like TIM barrel</fullName>
    </recommendedName>
</protein>
<dbReference type="InterPro" id="IPR007801">
    <property type="entry name" value="MbnB/TglH/ChrH"/>
</dbReference>
<proteinExistence type="predicted"/>
<organism evidence="1 2">
    <name type="scientific">Lignipirellula cremea</name>
    <dbReference type="NCBI Taxonomy" id="2528010"/>
    <lineage>
        <taxon>Bacteria</taxon>
        <taxon>Pseudomonadati</taxon>
        <taxon>Planctomycetota</taxon>
        <taxon>Planctomycetia</taxon>
        <taxon>Pirellulales</taxon>
        <taxon>Pirellulaceae</taxon>
        <taxon>Lignipirellula</taxon>
    </lineage>
</organism>
<reference evidence="1 2" key="1">
    <citation type="submission" date="2019-02" db="EMBL/GenBank/DDBJ databases">
        <title>Deep-cultivation of Planctomycetes and their phenomic and genomic characterization uncovers novel biology.</title>
        <authorList>
            <person name="Wiegand S."/>
            <person name="Jogler M."/>
            <person name="Boedeker C."/>
            <person name="Pinto D."/>
            <person name="Vollmers J."/>
            <person name="Rivas-Marin E."/>
            <person name="Kohn T."/>
            <person name="Peeters S.H."/>
            <person name="Heuer A."/>
            <person name="Rast P."/>
            <person name="Oberbeckmann S."/>
            <person name="Bunk B."/>
            <person name="Jeske O."/>
            <person name="Meyerdierks A."/>
            <person name="Storesund J.E."/>
            <person name="Kallscheuer N."/>
            <person name="Luecker S."/>
            <person name="Lage O.M."/>
            <person name="Pohl T."/>
            <person name="Merkel B.J."/>
            <person name="Hornburger P."/>
            <person name="Mueller R.-W."/>
            <person name="Bruemmer F."/>
            <person name="Labrenz M."/>
            <person name="Spormann A.M."/>
            <person name="Op den Camp H."/>
            <person name="Overmann J."/>
            <person name="Amann R."/>
            <person name="Jetten M.S.M."/>
            <person name="Mascher T."/>
            <person name="Medema M.H."/>
            <person name="Devos D.P."/>
            <person name="Kaster A.-K."/>
            <person name="Ovreas L."/>
            <person name="Rohde M."/>
            <person name="Galperin M.Y."/>
            <person name="Jogler C."/>
        </authorList>
    </citation>
    <scope>NUCLEOTIDE SEQUENCE [LARGE SCALE GENOMIC DNA]</scope>
    <source>
        <strain evidence="1 2">Pla85_3_4</strain>
    </source>
</reference>
<evidence type="ECO:0000313" key="2">
    <source>
        <dbReference type="Proteomes" id="UP000317648"/>
    </source>
</evidence>
<keyword evidence="2" id="KW-1185">Reference proteome</keyword>
<dbReference type="SUPFAM" id="SSF51658">
    <property type="entry name" value="Xylose isomerase-like"/>
    <property type="match status" value="1"/>
</dbReference>
<evidence type="ECO:0000313" key="1">
    <source>
        <dbReference type="EMBL" id="QDU96423.1"/>
    </source>
</evidence>
<dbReference type="InterPro" id="IPR036237">
    <property type="entry name" value="Xyl_isomerase-like_sf"/>
</dbReference>
<dbReference type="Pfam" id="PF05114">
    <property type="entry name" value="MbnB_TglH_ChrH"/>
    <property type="match status" value="1"/>
</dbReference>
<dbReference type="Proteomes" id="UP000317648">
    <property type="component" value="Chromosome"/>
</dbReference>